<evidence type="ECO:0000313" key="2">
    <source>
        <dbReference type="Proteomes" id="UP000010808"/>
    </source>
</evidence>
<dbReference type="HOGENOM" id="CLU_3215343_0_0_7"/>
<dbReference type="KEGG" id="dhy:DESAM_10129"/>
<evidence type="ECO:0000313" key="1">
    <source>
        <dbReference type="EMBL" id="CCO22110.1"/>
    </source>
</evidence>
<proteinExistence type="predicted"/>
<protein>
    <submittedName>
        <fullName evidence="1">Uncharacterized protein</fullName>
    </submittedName>
</protein>
<keyword evidence="2" id="KW-1185">Reference proteome</keyword>
<dbReference type="Proteomes" id="UP000010808">
    <property type="component" value="Chromosome"/>
</dbReference>
<name>L0R7E6_9BACT</name>
<reference evidence="1 2" key="1">
    <citation type="submission" date="2012-10" db="EMBL/GenBank/DDBJ databases">
        <authorList>
            <person name="Genoscope - CEA"/>
        </authorList>
    </citation>
    <scope>NUCLEOTIDE SEQUENCE [LARGE SCALE GENOMIC DNA]</scope>
    <source>
        <strain evidence="2">AM13 / DSM 14728</strain>
    </source>
</reference>
<accession>L0R7E6</accession>
<dbReference type="EMBL" id="FO203522">
    <property type="protein sequence ID" value="CCO22110.1"/>
    <property type="molecule type" value="Genomic_DNA"/>
</dbReference>
<organism evidence="1 2">
    <name type="scientific">Maridesulfovibrio hydrothermalis AM13 = DSM 14728</name>
    <dbReference type="NCBI Taxonomy" id="1121451"/>
    <lineage>
        <taxon>Bacteria</taxon>
        <taxon>Pseudomonadati</taxon>
        <taxon>Thermodesulfobacteriota</taxon>
        <taxon>Desulfovibrionia</taxon>
        <taxon>Desulfovibrionales</taxon>
        <taxon>Desulfovibrionaceae</taxon>
        <taxon>Maridesulfovibrio</taxon>
    </lineage>
</organism>
<dbReference type="AlphaFoldDB" id="L0R7E6"/>
<sequence>MFKLVNGTMFIGCGIFILFMRVEGGNINTKPPYLNRQRGLCITY</sequence>
<gene>
    <name evidence="1" type="ORF">DESAM_10129</name>
</gene>